<dbReference type="InterPro" id="IPR017782">
    <property type="entry name" value="Hydroxyacylglutathione_Hdrlase"/>
</dbReference>
<dbReference type="NCBIfam" id="TIGR03413">
    <property type="entry name" value="GSH_gloB"/>
    <property type="match status" value="1"/>
</dbReference>
<dbReference type="GO" id="GO:0046872">
    <property type="term" value="F:metal ion binding"/>
    <property type="evidence" value="ECO:0007669"/>
    <property type="project" value="UniProtKB-KW"/>
</dbReference>
<keyword evidence="7" id="KW-0472">Membrane</keyword>
<comment type="caution">
    <text evidence="9">The sequence shown here is derived from an EMBL/GenBank/DDBJ whole genome shotgun (WGS) entry which is preliminary data.</text>
</comment>
<sequence length="615" mass="67135">MTHILEGEHDRCDDAYDREQHAEGAQEATAGRGPQAMAALTGSTSHLGLEAEDCDRQANYHCYTDGKKHRFCVVAVGGHRGGQGGYYGVWHPGWRKAGLRVAVAGLPGVGARPWAVGRRGRWGVGPNAVGLVLGGRNGFFVAGRRVRFGHGGGDAAAAAGASCKAAIIIIIIIMVIVNIIHTCSQLSLNSSLTAHTAHREQVHPEVRRVQTGKAPQPRVISPSLVESSPTPRDPAQPRARARPLSSTSLAPPTHPAMALPDWSATLVATASFCGVIFLCLRFGRKLIYIANKTLGKVMARSEKPLFRIAYTLYTKTRLGYLYYKRQMKKAREQYPGGHSRGQPVEMNGIKIVPVSVLSDNYSYLVIDMTSGEAVAVDPADPQTVQAVLVEEQATLKAILCTHKHWDHSGGNNALKKLHSSCRVYGNATDNVPGLTHPLSHKDTVSVGRMHFKALFTPGHTVGHMIYLLEGRPNGTPPSLFSGDLVFLSGCGRMFEGSATTMLSSLDTVGGLSDDTLLWPGHEYSEDNLLFAAVVEPSNTARESKYHWVVQQRGQKLCTCPSTIGDEKAYNPFLRLHSPELQQALGLKQLQDEDWTEFRARVLEELRKHKDVYNRR</sequence>
<gene>
    <name evidence="9" type="primary">Pnkd_0</name>
    <name evidence="9" type="ORF">N1851_014277</name>
</gene>
<dbReference type="AlphaFoldDB" id="A0AA47MUI7"/>
<name>A0AA47MUI7_MERPO</name>
<keyword evidence="3" id="KW-0479">Metal-binding</keyword>
<feature type="domain" description="Metallo-beta-lactamase" evidence="8">
    <location>
        <begin position="359"/>
        <end position="521"/>
    </location>
</feature>
<keyword evidence="5" id="KW-0862">Zinc</keyword>
<dbReference type="InterPro" id="IPR001279">
    <property type="entry name" value="Metallo-B-lactamas"/>
</dbReference>
<feature type="transmembrane region" description="Helical" evidence="7">
    <location>
        <begin position="262"/>
        <end position="283"/>
    </location>
</feature>
<keyword evidence="7" id="KW-1133">Transmembrane helix</keyword>
<feature type="transmembrane region" description="Helical" evidence="7">
    <location>
        <begin position="155"/>
        <end position="180"/>
    </location>
</feature>
<dbReference type="HAMAP" id="MF_01374">
    <property type="entry name" value="Glyoxalase_2"/>
    <property type="match status" value="1"/>
</dbReference>
<evidence type="ECO:0000259" key="8">
    <source>
        <dbReference type="SMART" id="SM00849"/>
    </source>
</evidence>
<evidence type="ECO:0000313" key="10">
    <source>
        <dbReference type="Proteomes" id="UP001174136"/>
    </source>
</evidence>
<evidence type="ECO:0000256" key="1">
    <source>
        <dbReference type="ARBA" id="ARBA00001947"/>
    </source>
</evidence>
<organism evidence="9 10">
    <name type="scientific">Merluccius polli</name>
    <name type="common">Benguela hake</name>
    <name type="synonym">Merluccius cadenati</name>
    <dbReference type="NCBI Taxonomy" id="89951"/>
    <lineage>
        <taxon>Eukaryota</taxon>
        <taxon>Metazoa</taxon>
        <taxon>Chordata</taxon>
        <taxon>Craniata</taxon>
        <taxon>Vertebrata</taxon>
        <taxon>Euteleostomi</taxon>
        <taxon>Actinopterygii</taxon>
        <taxon>Neopterygii</taxon>
        <taxon>Teleostei</taxon>
        <taxon>Neoteleostei</taxon>
        <taxon>Acanthomorphata</taxon>
        <taxon>Zeiogadaria</taxon>
        <taxon>Gadariae</taxon>
        <taxon>Gadiformes</taxon>
        <taxon>Gadoidei</taxon>
        <taxon>Merlucciidae</taxon>
        <taxon>Merluccius</taxon>
    </lineage>
</organism>
<evidence type="ECO:0000256" key="7">
    <source>
        <dbReference type="SAM" id="Phobius"/>
    </source>
</evidence>
<keyword evidence="4 9" id="KW-0378">Hydrolase</keyword>
<protein>
    <submittedName>
        <fullName evidence="9">Hydrolase PNKD</fullName>
    </submittedName>
</protein>
<evidence type="ECO:0000256" key="5">
    <source>
        <dbReference type="ARBA" id="ARBA00022833"/>
    </source>
</evidence>
<feature type="region of interest" description="Disordered" evidence="6">
    <location>
        <begin position="1"/>
        <end position="34"/>
    </location>
</feature>
<dbReference type="GO" id="GO:0005739">
    <property type="term" value="C:mitochondrion"/>
    <property type="evidence" value="ECO:0007669"/>
    <property type="project" value="TreeGrafter"/>
</dbReference>
<dbReference type="GO" id="GO:0019243">
    <property type="term" value="P:methylglyoxal catabolic process to D-lactate via S-lactoyl-glutathione"/>
    <property type="evidence" value="ECO:0007669"/>
    <property type="project" value="InterPro"/>
</dbReference>
<evidence type="ECO:0000256" key="2">
    <source>
        <dbReference type="ARBA" id="ARBA00006759"/>
    </source>
</evidence>
<feature type="compositionally biased region" description="Basic and acidic residues" evidence="6">
    <location>
        <begin position="1"/>
        <end position="24"/>
    </location>
</feature>
<evidence type="ECO:0000313" key="9">
    <source>
        <dbReference type="EMBL" id="KAK0146415.1"/>
    </source>
</evidence>
<dbReference type="InterPro" id="IPR036866">
    <property type="entry name" value="RibonucZ/Hydroxyglut_hydro"/>
</dbReference>
<keyword evidence="7" id="KW-0812">Transmembrane</keyword>
<dbReference type="Pfam" id="PF16123">
    <property type="entry name" value="HAGH_C"/>
    <property type="match status" value="1"/>
</dbReference>
<accession>A0AA47MUI7</accession>
<dbReference type="Pfam" id="PF00753">
    <property type="entry name" value="Lactamase_B"/>
    <property type="match status" value="1"/>
</dbReference>
<evidence type="ECO:0000256" key="4">
    <source>
        <dbReference type="ARBA" id="ARBA00022801"/>
    </source>
</evidence>
<comment type="similarity">
    <text evidence="2">Belongs to the metallo-beta-lactamase superfamily. Glyoxalase II family.</text>
</comment>
<feature type="compositionally biased region" description="Basic and acidic residues" evidence="6">
    <location>
        <begin position="199"/>
        <end position="208"/>
    </location>
</feature>
<dbReference type="EMBL" id="JAOPHQ010002578">
    <property type="protein sequence ID" value="KAK0146415.1"/>
    <property type="molecule type" value="Genomic_DNA"/>
</dbReference>
<dbReference type="Proteomes" id="UP001174136">
    <property type="component" value="Unassembled WGS sequence"/>
</dbReference>
<keyword evidence="10" id="KW-1185">Reference proteome</keyword>
<evidence type="ECO:0000256" key="3">
    <source>
        <dbReference type="ARBA" id="ARBA00022723"/>
    </source>
</evidence>
<dbReference type="PANTHER" id="PTHR11935">
    <property type="entry name" value="BETA LACTAMASE DOMAIN"/>
    <property type="match status" value="1"/>
</dbReference>
<proteinExistence type="inferred from homology"/>
<evidence type="ECO:0000256" key="6">
    <source>
        <dbReference type="SAM" id="MobiDB-lite"/>
    </source>
</evidence>
<dbReference type="InterPro" id="IPR032282">
    <property type="entry name" value="HAGH_C"/>
</dbReference>
<dbReference type="CDD" id="cd07723">
    <property type="entry name" value="hydroxyacylglutathione_hydrolase_MBL-fold"/>
    <property type="match status" value="1"/>
</dbReference>
<feature type="region of interest" description="Disordered" evidence="6">
    <location>
        <begin position="199"/>
        <end position="252"/>
    </location>
</feature>
<dbReference type="SMART" id="SM00849">
    <property type="entry name" value="Lactamase_B"/>
    <property type="match status" value="1"/>
</dbReference>
<dbReference type="SUPFAM" id="SSF56281">
    <property type="entry name" value="Metallo-hydrolase/oxidoreductase"/>
    <property type="match status" value="1"/>
</dbReference>
<dbReference type="InterPro" id="IPR035680">
    <property type="entry name" value="Clx_II_MBL"/>
</dbReference>
<dbReference type="GO" id="GO:0004416">
    <property type="term" value="F:hydroxyacylglutathione hydrolase activity"/>
    <property type="evidence" value="ECO:0007669"/>
    <property type="project" value="InterPro"/>
</dbReference>
<dbReference type="Gene3D" id="3.60.15.10">
    <property type="entry name" value="Ribonuclease Z/Hydroxyacylglutathione hydrolase-like"/>
    <property type="match status" value="1"/>
</dbReference>
<comment type="cofactor">
    <cofactor evidence="1">
        <name>Zn(2+)</name>
        <dbReference type="ChEBI" id="CHEBI:29105"/>
    </cofactor>
</comment>
<dbReference type="PANTHER" id="PTHR11935:SF116">
    <property type="entry name" value="HYDROLASE PNKD-RELATED"/>
    <property type="match status" value="1"/>
</dbReference>
<reference evidence="9" key="1">
    <citation type="journal article" date="2023" name="Front. Mar. Sci.">
        <title>A new Merluccius polli reference genome to investigate the effects of global change in West African waters.</title>
        <authorList>
            <person name="Mateo J.L."/>
            <person name="Blanco-Fernandez C."/>
            <person name="Garcia-Vazquez E."/>
            <person name="Machado-Schiaffino G."/>
        </authorList>
    </citation>
    <scope>NUCLEOTIDE SEQUENCE</scope>
    <source>
        <strain evidence="9">C29</strain>
        <tissue evidence="9">Fin</tissue>
    </source>
</reference>